<comment type="similarity">
    <text evidence="2">Belongs to the pinin family.</text>
</comment>
<feature type="region of interest" description="Disordered" evidence="9">
    <location>
        <begin position="1"/>
        <end position="113"/>
    </location>
</feature>
<dbReference type="EMBL" id="LJIJ01000043">
    <property type="protein sequence ID" value="ODN04444.1"/>
    <property type="molecule type" value="Genomic_DNA"/>
</dbReference>
<reference evidence="11 12" key="1">
    <citation type="journal article" date="2016" name="Genome Biol. Evol.">
        <title>Gene Family Evolution Reflects Adaptation to Soil Environmental Stressors in the Genome of the Collembolan Orchesella cincta.</title>
        <authorList>
            <person name="Faddeeva-Vakhrusheva A."/>
            <person name="Derks M.F."/>
            <person name="Anvar S.Y."/>
            <person name="Agamennone V."/>
            <person name="Suring W."/>
            <person name="Smit S."/>
            <person name="van Straalen N.M."/>
            <person name="Roelofs D."/>
        </authorList>
    </citation>
    <scope>NUCLEOTIDE SEQUENCE [LARGE SCALE GENOMIC DNA]</scope>
    <source>
        <tissue evidence="11">Mixed pool</tissue>
    </source>
</reference>
<sequence>MLRNRANRNSQDYGDSHFAERTRRRRIDEYDDAEPMDKRQRLDGGNLANKNSPMVIGPRIRPRLSSEDEEYRSGGGGGGRRLQSRIVSSGKEKSREEVLAEQSKDKKGRDRNKRMFGALLGTLQRFKQEETKLKAKEEKRAQIEAKLDEAAKKERDEVRTKRTQLIRERKLRITEIKRLEIKRNRLSDLAAWESKTKYLANFIRTEAKPHIFYMPKKLNPIMECRLEQSKQYVTELIASKRKLVLEDLEDFEQRSKRYWERRLDGRETRRADPMDEDIEEELKEIMKTDDLTGDEDLAVDAEVEGEVEDFKVTVFTANDANEGNQIDEDNDVSETITITRQQSPDLEEEKDAIKIVLEPEDNGEIPTEKIIDEEDDAENGHEQHNDEENESPAQSENEEELEQTVENDDE</sequence>
<comment type="caution">
    <text evidence="11">The sequence shown here is derived from an EMBL/GenBank/DDBJ whole genome shotgun (WGS) entry which is preliminary data.</text>
</comment>
<feature type="compositionally biased region" description="Basic and acidic residues" evidence="9">
    <location>
        <begin position="90"/>
        <end position="108"/>
    </location>
</feature>
<evidence type="ECO:0000256" key="3">
    <source>
        <dbReference type="ARBA" id="ARBA00022664"/>
    </source>
</evidence>
<evidence type="ECO:0000313" key="11">
    <source>
        <dbReference type="EMBL" id="ODN04444.1"/>
    </source>
</evidence>
<keyword evidence="5" id="KW-0804">Transcription</keyword>
<feature type="domain" description="Pinin/SDK/MemA protein" evidence="10">
    <location>
        <begin position="107"/>
        <end position="231"/>
    </location>
</feature>
<evidence type="ECO:0000256" key="9">
    <source>
        <dbReference type="SAM" id="MobiDB-lite"/>
    </source>
</evidence>
<dbReference type="PANTHER" id="PTHR12707">
    <property type="entry name" value="PINN"/>
    <property type="match status" value="1"/>
</dbReference>
<dbReference type="OrthoDB" id="330772at2759"/>
<keyword evidence="7" id="KW-0539">Nucleus</keyword>
<dbReference type="GO" id="GO:0008380">
    <property type="term" value="P:RNA splicing"/>
    <property type="evidence" value="ECO:0007669"/>
    <property type="project" value="UniProtKB-KW"/>
</dbReference>
<keyword evidence="4" id="KW-0805">Transcription regulation</keyword>
<name>A0A1D2NGQ5_ORCCI</name>
<dbReference type="STRING" id="48709.A0A1D2NGQ5"/>
<protein>
    <submittedName>
        <fullName evidence="11">Pinin</fullName>
    </submittedName>
</protein>
<dbReference type="GO" id="GO:0071013">
    <property type="term" value="C:catalytic step 2 spliceosome"/>
    <property type="evidence" value="ECO:0007669"/>
    <property type="project" value="TreeGrafter"/>
</dbReference>
<dbReference type="GO" id="GO:0006397">
    <property type="term" value="P:mRNA processing"/>
    <property type="evidence" value="ECO:0007669"/>
    <property type="project" value="UniProtKB-KW"/>
</dbReference>
<organism evidence="11 12">
    <name type="scientific">Orchesella cincta</name>
    <name type="common">Springtail</name>
    <name type="synonym">Podura cincta</name>
    <dbReference type="NCBI Taxonomy" id="48709"/>
    <lineage>
        <taxon>Eukaryota</taxon>
        <taxon>Metazoa</taxon>
        <taxon>Ecdysozoa</taxon>
        <taxon>Arthropoda</taxon>
        <taxon>Hexapoda</taxon>
        <taxon>Collembola</taxon>
        <taxon>Entomobryomorpha</taxon>
        <taxon>Entomobryoidea</taxon>
        <taxon>Orchesellidae</taxon>
        <taxon>Orchesellinae</taxon>
        <taxon>Orchesella</taxon>
    </lineage>
</organism>
<evidence type="ECO:0000259" key="10">
    <source>
        <dbReference type="Pfam" id="PF04696"/>
    </source>
</evidence>
<evidence type="ECO:0000256" key="8">
    <source>
        <dbReference type="SAM" id="Coils"/>
    </source>
</evidence>
<feature type="region of interest" description="Disordered" evidence="9">
    <location>
        <begin position="355"/>
        <end position="410"/>
    </location>
</feature>
<evidence type="ECO:0000256" key="7">
    <source>
        <dbReference type="ARBA" id="ARBA00023242"/>
    </source>
</evidence>
<evidence type="ECO:0000256" key="1">
    <source>
        <dbReference type="ARBA" id="ARBA00004123"/>
    </source>
</evidence>
<comment type="subcellular location">
    <subcellularLocation>
        <location evidence="1">Nucleus</location>
    </subcellularLocation>
</comment>
<evidence type="ECO:0000256" key="2">
    <source>
        <dbReference type="ARBA" id="ARBA00010386"/>
    </source>
</evidence>
<dbReference type="AlphaFoldDB" id="A0A1D2NGQ5"/>
<evidence type="ECO:0000313" key="12">
    <source>
        <dbReference type="Proteomes" id="UP000094527"/>
    </source>
</evidence>
<dbReference type="Pfam" id="PF04696">
    <property type="entry name" value="Pinin_SDK_memA"/>
    <property type="match status" value="1"/>
</dbReference>
<evidence type="ECO:0000256" key="6">
    <source>
        <dbReference type="ARBA" id="ARBA00023187"/>
    </source>
</evidence>
<dbReference type="InterPro" id="IPR039853">
    <property type="entry name" value="Pinin"/>
</dbReference>
<dbReference type="Proteomes" id="UP000094527">
    <property type="component" value="Unassembled WGS sequence"/>
</dbReference>
<keyword evidence="3" id="KW-0507">mRNA processing</keyword>
<evidence type="ECO:0000256" key="5">
    <source>
        <dbReference type="ARBA" id="ARBA00023163"/>
    </source>
</evidence>
<dbReference type="PANTHER" id="PTHR12707:SF0">
    <property type="entry name" value="PININ"/>
    <property type="match status" value="1"/>
</dbReference>
<feature type="compositionally biased region" description="Acidic residues" evidence="9">
    <location>
        <begin position="387"/>
        <end position="410"/>
    </location>
</feature>
<feature type="coiled-coil region" evidence="8">
    <location>
        <begin position="126"/>
        <end position="156"/>
    </location>
</feature>
<keyword evidence="12" id="KW-1185">Reference proteome</keyword>
<evidence type="ECO:0000256" key="4">
    <source>
        <dbReference type="ARBA" id="ARBA00023015"/>
    </source>
</evidence>
<dbReference type="OMA" id="ENGHEQH"/>
<keyword evidence="6" id="KW-0508">mRNA splicing</keyword>
<dbReference type="InterPro" id="IPR006786">
    <property type="entry name" value="Pinin_SDK_MemA"/>
</dbReference>
<proteinExistence type="inferred from homology"/>
<gene>
    <name evidence="11" type="ORF">Ocin01_02226</name>
</gene>
<accession>A0A1D2NGQ5</accession>
<keyword evidence="8" id="KW-0175">Coiled coil</keyword>